<feature type="domain" description="SWIM-type" evidence="4">
    <location>
        <begin position="202"/>
        <end position="235"/>
    </location>
</feature>
<accession>A0A077R0X3</accession>
<proteinExistence type="predicted"/>
<dbReference type="PANTHER" id="PTHR21540">
    <property type="entry name" value="RING FINGER AND SWIM DOMAIN-CONTAINING PROTEIN 2"/>
    <property type="match status" value="1"/>
</dbReference>
<dbReference type="SUPFAM" id="SSF57850">
    <property type="entry name" value="RING/U-box"/>
    <property type="match status" value="1"/>
</dbReference>
<evidence type="ECO:0000256" key="2">
    <source>
        <dbReference type="SAM" id="MobiDB-lite"/>
    </source>
</evidence>
<name>A0A077R0X3_9BASI</name>
<dbReference type="PANTHER" id="PTHR21540:SF0">
    <property type="entry name" value="PHD FAMILY PROTEIN"/>
    <property type="match status" value="1"/>
</dbReference>
<dbReference type="GO" id="GO:0061630">
    <property type="term" value="F:ubiquitin protein ligase activity"/>
    <property type="evidence" value="ECO:0007669"/>
    <property type="project" value="InterPro"/>
</dbReference>
<dbReference type="GO" id="GO:0008270">
    <property type="term" value="F:zinc ion binding"/>
    <property type="evidence" value="ECO:0007669"/>
    <property type="project" value="UniProtKB-KW"/>
</dbReference>
<feature type="region of interest" description="Disordered" evidence="2">
    <location>
        <begin position="1"/>
        <end position="142"/>
    </location>
</feature>
<evidence type="ECO:0000256" key="1">
    <source>
        <dbReference type="PROSITE-ProRule" id="PRU00175"/>
    </source>
</evidence>
<keyword evidence="5" id="KW-0808">Transferase</keyword>
<dbReference type="GO" id="GO:0016301">
    <property type="term" value="F:kinase activity"/>
    <property type="evidence" value="ECO:0007669"/>
    <property type="project" value="UniProtKB-KW"/>
</dbReference>
<dbReference type="InterPro" id="IPR001841">
    <property type="entry name" value="Znf_RING"/>
</dbReference>
<dbReference type="InterPro" id="IPR039903">
    <property type="entry name" value="Zswim2"/>
</dbReference>
<evidence type="ECO:0000313" key="5">
    <source>
        <dbReference type="EMBL" id="CDI52383.1"/>
    </source>
</evidence>
<dbReference type="PROSITE" id="PS50966">
    <property type="entry name" value="ZF_SWIM"/>
    <property type="match status" value="1"/>
</dbReference>
<dbReference type="Gene3D" id="3.30.40.10">
    <property type="entry name" value="Zinc/RING finger domain, C3HC4 (zinc finger)"/>
    <property type="match status" value="1"/>
</dbReference>
<reference evidence="5" key="1">
    <citation type="journal article" date="2014" name="Genome Biol. Evol.">
        <title>Gene Loss Rather Than Gene Gain Is Associated with a Host Jump from Monocots to Dicots in the Smut Fungus Melanopsichium pennsylvanicum.</title>
        <authorList>
            <person name="Sharma R."/>
            <person name="Mishra B."/>
            <person name="Runge F."/>
            <person name="Thines M."/>
        </authorList>
    </citation>
    <scope>NUCLEOTIDE SEQUENCE</scope>
    <source>
        <strain evidence="5">4</strain>
    </source>
</reference>
<keyword evidence="5" id="KW-0418">Kinase</keyword>
<feature type="compositionally biased region" description="Low complexity" evidence="2">
    <location>
        <begin position="109"/>
        <end position="119"/>
    </location>
</feature>
<feature type="compositionally biased region" description="Basic and acidic residues" evidence="2">
    <location>
        <begin position="129"/>
        <end position="142"/>
    </location>
</feature>
<dbReference type="EMBL" id="HG529537">
    <property type="protein sequence ID" value="CDI52383.1"/>
    <property type="molecule type" value="Genomic_DNA"/>
</dbReference>
<dbReference type="InterPro" id="IPR013083">
    <property type="entry name" value="Znf_RING/FYVE/PHD"/>
</dbReference>
<keyword evidence="1" id="KW-0862">Zinc</keyword>
<keyword evidence="1" id="KW-0479">Metal-binding</keyword>
<feature type="domain" description="RING-type" evidence="3">
    <location>
        <begin position="318"/>
        <end position="366"/>
    </location>
</feature>
<dbReference type="InterPro" id="IPR007527">
    <property type="entry name" value="Znf_SWIM"/>
</dbReference>
<organism evidence="5">
    <name type="scientific">Melanopsichium pennsylvanicum 4</name>
    <dbReference type="NCBI Taxonomy" id="1398559"/>
    <lineage>
        <taxon>Eukaryota</taxon>
        <taxon>Fungi</taxon>
        <taxon>Dikarya</taxon>
        <taxon>Basidiomycota</taxon>
        <taxon>Ustilaginomycotina</taxon>
        <taxon>Ustilaginomycetes</taxon>
        <taxon>Ustilaginales</taxon>
        <taxon>Ustilaginaceae</taxon>
        <taxon>Melanopsichium</taxon>
    </lineage>
</organism>
<evidence type="ECO:0000259" key="4">
    <source>
        <dbReference type="PROSITE" id="PS50966"/>
    </source>
</evidence>
<dbReference type="PROSITE" id="PS50089">
    <property type="entry name" value="ZF_RING_2"/>
    <property type="match status" value="1"/>
</dbReference>
<evidence type="ECO:0000259" key="3">
    <source>
        <dbReference type="PROSITE" id="PS50089"/>
    </source>
</evidence>
<dbReference type="AlphaFoldDB" id="A0A077R0X3"/>
<sequence>MTGSDDEGFEVIAAQGSGIRRSPRKPARDLDRTALPSIPKVASSASSTHELETEALGLNASHPSRRAASSSNTKRKRTCSTVSRASACPSSDAEVDELEEGSHRRYRKPSISSSSSKSASRIKAKGKAKQKDDKPKKPTKAALERQKLEEIRKDKHFKKLDDANIRRIARAHHERLYLIHRYRQGDDPKEAFDVCGSKGNVYKILVDRSVSCTCMDFKLRRQVCKHLLFVYIKVLRLGSHMPVYNKVRLSNDEVEKVFEEALDDPVAQVMAKPELRNAWEKAVGYKSDDYEPTTSSSASNEELIPGGKRLIPEEGDVCGVCYEDLEAGSAEGLEFCLESCGRPIHTDCLETWFNTRGFAQTCIWCRARWRNPLKEEVADKKHQGYGLGLGHRGNVVDGSGRQLNLAATAGLEVVPRPQPENENNDNGVLPDVADLYRTDVDGNDAAAGWD</sequence>
<protein>
    <submittedName>
        <fullName evidence="5">Protein kinase</fullName>
    </submittedName>
</protein>
<keyword evidence="1" id="KW-0863">Zinc-finger</keyword>